<dbReference type="InterPro" id="IPR058922">
    <property type="entry name" value="WHD_DRP"/>
</dbReference>
<dbReference type="GO" id="GO:0005524">
    <property type="term" value="F:ATP binding"/>
    <property type="evidence" value="ECO:0007669"/>
    <property type="project" value="UniProtKB-KW"/>
</dbReference>
<evidence type="ECO:0000259" key="9">
    <source>
        <dbReference type="Pfam" id="PF25019"/>
    </source>
</evidence>
<dbReference type="PANTHER" id="PTHR36766">
    <property type="entry name" value="PLANT BROAD-SPECTRUM MILDEW RESISTANCE PROTEIN RPW8"/>
    <property type="match status" value="1"/>
</dbReference>
<dbReference type="Pfam" id="PF25019">
    <property type="entry name" value="LRR_R13L1-DRL21"/>
    <property type="match status" value="1"/>
</dbReference>
<dbReference type="InterPro" id="IPR032675">
    <property type="entry name" value="LRR_dom_sf"/>
</dbReference>
<feature type="domain" description="Disease resistance N-terminal" evidence="7">
    <location>
        <begin position="33"/>
        <end position="103"/>
    </location>
</feature>
<reference evidence="11" key="1">
    <citation type="submission" date="2025-08" db="UniProtKB">
        <authorList>
            <consortium name="RefSeq"/>
        </authorList>
    </citation>
    <scope>IDENTIFICATION</scope>
    <source>
        <tissue evidence="11">Seedling</tissue>
    </source>
</reference>
<feature type="domain" description="NB-ARC" evidence="6">
    <location>
        <begin position="194"/>
        <end position="352"/>
    </location>
</feature>
<dbReference type="GO" id="GO:0006952">
    <property type="term" value="P:defense response"/>
    <property type="evidence" value="ECO:0007669"/>
    <property type="project" value="UniProtKB-KW"/>
</dbReference>
<keyword evidence="5" id="KW-0067">ATP-binding</keyword>
<evidence type="ECO:0000256" key="1">
    <source>
        <dbReference type="ARBA" id="ARBA00022614"/>
    </source>
</evidence>
<keyword evidence="4" id="KW-0611">Plant defense</keyword>
<keyword evidence="10" id="KW-1185">Reference proteome</keyword>
<dbReference type="Gene3D" id="3.80.10.10">
    <property type="entry name" value="Ribonuclease Inhibitor"/>
    <property type="match status" value="3"/>
</dbReference>
<keyword evidence="2" id="KW-0677">Repeat</keyword>
<dbReference type="InterPro" id="IPR036388">
    <property type="entry name" value="WH-like_DNA-bd_sf"/>
</dbReference>
<dbReference type="Proteomes" id="UP001652623">
    <property type="component" value="Chromosome 7"/>
</dbReference>
<proteinExistence type="predicted"/>
<dbReference type="InterPro" id="IPR056789">
    <property type="entry name" value="LRR_R13L1-DRL21"/>
</dbReference>
<evidence type="ECO:0000313" key="11">
    <source>
        <dbReference type="RefSeq" id="XP_015890873.3"/>
    </source>
</evidence>
<feature type="domain" description="R13L1/DRL21-like LRR repeat region" evidence="9">
    <location>
        <begin position="734"/>
        <end position="856"/>
    </location>
</feature>
<protein>
    <submittedName>
        <fullName evidence="11">Disease resistance RPP13-like protein 1 isoform X2</fullName>
    </submittedName>
</protein>
<dbReference type="InterPro" id="IPR041118">
    <property type="entry name" value="Rx_N"/>
</dbReference>
<dbReference type="Gene3D" id="1.20.5.4130">
    <property type="match status" value="1"/>
</dbReference>
<evidence type="ECO:0000259" key="7">
    <source>
        <dbReference type="Pfam" id="PF18052"/>
    </source>
</evidence>
<dbReference type="Gene3D" id="1.10.8.430">
    <property type="entry name" value="Helical domain of apoptotic protease-activating factors"/>
    <property type="match status" value="1"/>
</dbReference>
<dbReference type="AlphaFoldDB" id="A0A6P4AA98"/>
<evidence type="ECO:0000256" key="3">
    <source>
        <dbReference type="ARBA" id="ARBA00022741"/>
    </source>
</evidence>
<evidence type="ECO:0000259" key="6">
    <source>
        <dbReference type="Pfam" id="PF00931"/>
    </source>
</evidence>
<organism evidence="10 11">
    <name type="scientific">Ziziphus jujuba</name>
    <name type="common">Chinese jujube</name>
    <name type="synonym">Ziziphus sativa</name>
    <dbReference type="NCBI Taxonomy" id="326968"/>
    <lineage>
        <taxon>Eukaryota</taxon>
        <taxon>Viridiplantae</taxon>
        <taxon>Streptophyta</taxon>
        <taxon>Embryophyta</taxon>
        <taxon>Tracheophyta</taxon>
        <taxon>Spermatophyta</taxon>
        <taxon>Magnoliopsida</taxon>
        <taxon>eudicotyledons</taxon>
        <taxon>Gunneridae</taxon>
        <taxon>Pentapetalae</taxon>
        <taxon>rosids</taxon>
        <taxon>fabids</taxon>
        <taxon>Rosales</taxon>
        <taxon>Rhamnaceae</taxon>
        <taxon>Paliureae</taxon>
        <taxon>Ziziphus</taxon>
    </lineage>
</organism>
<sequence>MAELIAEAFFTAYFEQFLNMILSGEVLKFVSGKKLDDGMLKKFKTMLLSVKASLNDAEKKQISDPDVRQWLDELKDTMYHAEDLAYEIETEALRCKIRGGQSGSRIFQVLNFSSRFNIKNLEDRIVEILHTLEAIVNQKVHLGSSVSECSDHQNKSSSYSPPLLPVEEESDIYGRDDDKAVIVKLLLSDDDHVVGSNNISVIPIVGMGGIGKTTLARLVYNDVNVMKNFDLQAWITVSNEFDVFTLTKTIFERITEQKDCCIKHPDQLQSELKKVVEGKKFLLVLDDVWNENYNLWDNLKSQFTLGALGSKIIVTTRIGGIGYMMGTVQNYCLEKISDKDSWQLFAKHAFRKINPSGIQDFEEIGRGIVKKCNGLPLAIKSLAGLLCSKNHIDEWEDILHSDTWKLPKEKCDILPALWLSYYYLPPHLKRCFAYCSIFPKDYEFEKEKLIMLWMAEDLLRPQQNKMPEEIGEEYFNDLTSRSFFHCSDNGFIMHDLVNDLASFVSGEFCLRFDDAYSKVFTGKTRYLSCITSESHDIKKLEEYLSKNKVFRTLLFQSNCSKQFLTNFEQLKPMRCLRALSLYGSVITTGLDLIGSLKLLRYLDLSFTQIEELPNAICTLYNLQTLLLHLCIKLSMLPNSIGNLKRLRYLGLSYCFRLKKIPDTLCDLHDLHTLNLSSCGYLSRLPTDMSRLVNLRYLGFSYTGVTEMPQQMCKLKHLQYLKPALLVDKNGGRNIKDLGNLEDLRGSLKIKNLENIVNVKDVLEAKLANKKHITELVLEWCGETDDSEKVREVLDRLQPHTNVQQLTLFCYQGTRFPSWIGHHSFRHMVSLRLNDCRNCCWLPQLGQLPSLKDLHINIFDMVERIGDEFYYCSSSTSSSSSSSSSSSMITPPFKSLNFLHLYKFRELREWKDWSLMGREGSEGGAFPQLKTLILEACPKIKVESLPHFPSSTTLVIEKCQQLVASLQSHQLPWLRSLELRSCSELVTFPSQSGLPSNIHTLKIDRCGKLESLAKEGWPSNLKSLEIYRCRNLFVDVQCSFPEEGLLPTTLTCIKLDYVPNLKSLNGKALQDLVCLEKLTIKECYKLQCLPEEGLPDSLSELNIIRCHTSLADRCQRDTGEDWLKIARIPRINIA</sequence>
<dbReference type="SUPFAM" id="SSF52058">
    <property type="entry name" value="L domain-like"/>
    <property type="match status" value="2"/>
</dbReference>
<dbReference type="Gene3D" id="1.10.10.10">
    <property type="entry name" value="Winged helix-like DNA-binding domain superfamily/Winged helix DNA-binding domain"/>
    <property type="match status" value="1"/>
</dbReference>
<dbReference type="PANTHER" id="PTHR36766:SF40">
    <property type="entry name" value="DISEASE RESISTANCE PROTEIN RGA3"/>
    <property type="match status" value="1"/>
</dbReference>
<keyword evidence="3" id="KW-0547">Nucleotide-binding</keyword>
<evidence type="ECO:0000256" key="5">
    <source>
        <dbReference type="ARBA" id="ARBA00022840"/>
    </source>
</evidence>
<feature type="domain" description="Disease resistance protein winged helix" evidence="8">
    <location>
        <begin position="437"/>
        <end position="501"/>
    </location>
</feature>
<dbReference type="GO" id="GO:0043531">
    <property type="term" value="F:ADP binding"/>
    <property type="evidence" value="ECO:0007669"/>
    <property type="project" value="InterPro"/>
</dbReference>
<accession>A0A6P4AA98</accession>
<dbReference type="InterPro" id="IPR042197">
    <property type="entry name" value="Apaf_helical"/>
</dbReference>
<dbReference type="GO" id="GO:0051707">
    <property type="term" value="P:response to other organism"/>
    <property type="evidence" value="ECO:0007669"/>
    <property type="project" value="UniProtKB-ARBA"/>
</dbReference>
<gene>
    <name evidence="11" type="primary">LOC107425384</name>
</gene>
<evidence type="ECO:0000313" key="10">
    <source>
        <dbReference type="Proteomes" id="UP001652623"/>
    </source>
</evidence>
<evidence type="ECO:0000259" key="8">
    <source>
        <dbReference type="Pfam" id="PF23559"/>
    </source>
</evidence>
<keyword evidence="1" id="KW-0433">Leucine-rich repeat</keyword>
<evidence type="ECO:0000256" key="4">
    <source>
        <dbReference type="ARBA" id="ARBA00022821"/>
    </source>
</evidence>
<name>A0A6P4AA98_ZIZJJ</name>
<dbReference type="RefSeq" id="XP_015890873.3">
    <property type="nucleotide sequence ID" value="XM_016035387.4"/>
</dbReference>
<dbReference type="Pfam" id="PF18052">
    <property type="entry name" value="Rx_N"/>
    <property type="match status" value="1"/>
</dbReference>
<evidence type="ECO:0000256" key="2">
    <source>
        <dbReference type="ARBA" id="ARBA00022737"/>
    </source>
</evidence>
<dbReference type="GeneID" id="107425384"/>
<dbReference type="Pfam" id="PF23559">
    <property type="entry name" value="WHD_DRP"/>
    <property type="match status" value="1"/>
</dbReference>
<dbReference type="Gene3D" id="3.40.50.300">
    <property type="entry name" value="P-loop containing nucleotide triphosphate hydrolases"/>
    <property type="match status" value="1"/>
</dbReference>
<dbReference type="SUPFAM" id="SSF52540">
    <property type="entry name" value="P-loop containing nucleoside triphosphate hydrolases"/>
    <property type="match status" value="1"/>
</dbReference>
<dbReference type="InterPro" id="IPR002182">
    <property type="entry name" value="NB-ARC"/>
</dbReference>
<dbReference type="InterPro" id="IPR027417">
    <property type="entry name" value="P-loop_NTPase"/>
</dbReference>
<dbReference type="PRINTS" id="PR00364">
    <property type="entry name" value="DISEASERSIST"/>
</dbReference>
<dbReference type="Pfam" id="PF00931">
    <property type="entry name" value="NB-ARC"/>
    <property type="match status" value="1"/>
</dbReference>